<keyword evidence="2" id="KW-0479">Metal-binding</keyword>
<dbReference type="AlphaFoldDB" id="A0A834SFF9"/>
<gene>
    <name evidence="4" type="ORF">G2W53_041635</name>
</gene>
<comment type="PTM">
    <text evidence="1 2">Topaquinone (TPQ) is generated by copper-dependent autoxidation of a specific tyrosyl residue.</text>
</comment>
<keyword evidence="1 2" id="KW-0801">TPQ</keyword>
<reference evidence="4" key="1">
    <citation type="submission" date="2020-09" db="EMBL/GenBank/DDBJ databases">
        <title>Genome-Enabled Discovery of Anthraquinone Biosynthesis in Senna tora.</title>
        <authorList>
            <person name="Kang S.-H."/>
            <person name="Pandey R.P."/>
            <person name="Lee C.-M."/>
            <person name="Sim J.-S."/>
            <person name="Jeong J.-T."/>
            <person name="Choi B.-S."/>
            <person name="Jung M."/>
            <person name="Ginzburg D."/>
            <person name="Zhao K."/>
            <person name="Won S.Y."/>
            <person name="Oh T.-J."/>
            <person name="Yu Y."/>
            <person name="Kim N.-H."/>
            <person name="Lee O.R."/>
            <person name="Lee T.-H."/>
            <person name="Bashyal P."/>
            <person name="Kim T.-S."/>
            <person name="Lee W.-H."/>
            <person name="Kawkins C."/>
            <person name="Kim C.-K."/>
            <person name="Kim J.S."/>
            <person name="Ahn B.O."/>
            <person name="Rhee S.Y."/>
            <person name="Sohng J.K."/>
        </authorList>
    </citation>
    <scope>NUCLEOTIDE SEQUENCE</scope>
    <source>
        <tissue evidence="4">Leaf</tissue>
    </source>
</reference>
<dbReference type="GO" id="GO:0048038">
    <property type="term" value="F:quinone binding"/>
    <property type="evidence" value="ECO:0007669"/>
    <property type="project" value="InterPro"/>
</dbReference>
<dbReference type="InterPro" id="IPR015798">
    <property type="entry name" value="Cu_amine_oxidase_C"/>
</dbReference>
<dbReference type="GO" id="GO:0009308">
    <property type="term" value="P:amine metabolic process"/>
    <property type="evidence" value="ECO:0007669"/>
    <property type="project" value="UniProtKB-UniRule"/>
</dbReference>
<accession>A0A834SFF9</accession>
<dbReference type="EMBL" id="JAAIUW010000013">
    <property type="protein sequence ID" value="KAF7802524.1"/>
    <property type="molecule type" value="Genomic_DNA"/>
</dbReference>
<dbReference type="GO" id="GO:0005507">
    <property type="term" value="F:copper ion binding"/>
    <property type="evidence" value="ECO:0007669"/>
    <property type="project" value="InterPro"/>
</dbReference>
<dbReference type="InterPro" id="IPR000269">
    <property type="entry name" value="Cu_amine_oxidase"/>
</dbReference>
<protein>
    <recommendedName>
        <fullName evidence="2">Amine oxidase</fullName>
        <ecNumber evidence="2">1.4.3.-</ecNumber>
    </recommendedName>
</protein>
<dbReference type="PANTHER" id="PTHR10638">
    <property type="entry name" value="COPPER AMINE OXIDASE"/>
    <property type="match status" value="1"/>
</dbReference>
<dbReference type="Proteomes" id="UP000634136">
    <property type="component" value="Unassembled WGS sequence"/>
</dbReference>
<dbReference type="EC" id="1.4.3.-" evidence="2"/>
<dbReference type="InterPro" id="IPR049948">
    <property type="entry name" value="Cu_Am_ox_TPQ-bd"/>
</dbReference>
<keyword evidence="2" id="KW-0186">Copper</keyword>
<dbReference type="InterPro" id="IPR036460">
    <property type="entry name" value="Cu_amine_oxidase_C_sf"/>
</dbReference>
<evidence type="ECO:0000313" key="5">
    <source>
        <dbReference type="Proteomes" id="UP000634136"/>
    </source>
</evidence>
<keyword evidence="2" id="KW-0560">Oxidoreductase</keyword>
<dbReference type="Pfam" id="PF01179">
    <property type="entry name" value="Cu_amine_oxid"/>
    <property type="match status" value="1"/>
</dbReference>
<name>A0A834SFF9_9FABA</name>
<dbReference type="GO" id="GO:0008131">
    <property type="term" value="F:primary methylamine oxidase activity"/>
    <property type="evidence" value="ECO:0007669"/>
    <property type="project" value="InterPro"/>
</dbReference>
<dbReference type="OrthoDB" id="1923381at2759"/>
<evidence type="ECO:0000259" key="3">
    <source>
        <dbReference type="Pfam" id="PF01179"/>
    </source>
</evidence>
<evidence type="ECO:0000313" key="4">
    <source>
        <dbReference type="EMBL" id="KAF7802524.1"/>
    </source>
</evidence>
<comment type="cofactor">
    <cofactor evidence="2">
        <name>Cu cation</name>
        <dbReference type="ChEBI" id="CHEBI:23378"/>
    </cofactor>
    <text evidence="2">Contains 1 topaquinone per subunit.</text>
</comment>
<evidence type="ECO:0000256" key="1">
    <source>
        <dbReference type="PIRSR" id="PIRSR600269-51"/>
    </source>
</evidence>
<evidence type="ECO:0000256" key="2">
    <source>
        <dbReference type="RuleBase" id="RU000672"/>
    </source>
</evidence>
<organism evidence="4 5">
    <name type="scientific">Senna tora</name>
    <dbReference type="NCBI Taxonomy" id="362788"/>
    <lineage>
        <taxon>Eukaryota</taxon>
        <taxon>Viridiplantae</taxon>
        <taxon>Streptophyta</taxon>
        <taxon>Embryophyta</taxon>
        <taxon>Tracheophyta</taxon>
        <taxon>Spermatophyta</taxon>
        <taxon>Magnoliopsida</taxon>
        <taxon>eudicotyledons</taxon>
        <taxon>Gunneridae</taxon>
        <taxon>Pentapetalae</taxon>
        <taxon>rosids</taxon>
        <taxon>fabids</taxon>
        <taxon>Fabales</taxon>
        <taxon>Fabaceae</taxon>
        <taxon>Caesalpinioideae</taxon>
        <taxon>Cassia clade</taxon>
        <taxon>Senna</taxon>
    </lineage>
</organism>
<comment type="similarity">
    <text evidence="2">Belongs to the copper/topaquinone oxidase family.</text>
</comment>
<keyword evidence="5" id="KW-1185">Reference proteome</keyword>
<dbReference type="PANTHER" id="PTHR10638:SF87">
    <property type="entry name" value="AMINE OXIDASE [COPPER-CONTAINING] ALPHA 2, PEROXISOMAL-RELATED"/>
    <property type="match status" value="1"/>
</dbReference>
<dbReference type="Gene3D" id="2.70.98.20">
    <property type="entry name" value="Copper amine oxidase, catalytic domain"/>
    <property type="match status" value="1"/>
</dbReference>
<dbReference type="PROSITE" id="PS01164">
    <property type="entry name" value="COPPER_AMINE_OXID_1"/>
    <property type="match status" value="1"/>
</dbReference>
<dbReference type="SUPFAM" id="SSF49998">
    <property type="entry name" value="Amine oxidase catalytic domain"/>
    <property type="match status" value="1"/>
</dbReference>
<feature type="domain" description="Copper amine oxidase catalytic" evidence="3">
    <location>
        <begin position="2"/>
        <end position="112"/>
    </location>
</feature>
<proteinExistence type="inferred from homology"/>
<feature type="modified residue" description="2',4',5'-topaquinone" evidence="1">
    <location>
        <position position="62"/>
    </location>
</feature>
<sequence length="127" mass="13968">MVSLKPLADCPPNAAFFDAYYAAQDGKLVQISNAICVFQKHAGDIMQDVSVVVRIVSTVGNYDYIIDWEFKPSGSIKLGVGLTGILGIKGTSYTHVDEIKEDDAFGTLLADNRIEWKECRSYGELET</sequence>
<comment type="caution">
    <text evidence="4">The sequence shown here is derived from an EMBL/GenBank/DDBJ whole genome shotgun (WGS) entry which is preliminary data.</text>
</comment>